<comment type="caution">
    <text evidence="2">The sequence shown here is derived from an EMBL/GenBank/DDBJ whole genome shotgun (WGS) entry which is preliminary data.</text>
</comment>
<accession>A0AAV3T922</accession>
<dbReference type="PANTHER" id="PTHR12697">
    <property type="entry name" value="PBS LYASE HEAT-LIKE PROTEIN"/>
    <property type="match status" value="1"/>
</dbReference>
<dbReference type="PANTHER" id="PTHR12697:SF5">
    <property type="entry name" value="DEOXYHYPUSINE HYDROXYLASE"/>
    <property type="match status" value="1"/>
</dbReference>
<dbReference type="Pfam" id="PF13646">
    <property type="entry name" value="HEAT_2"/>
    <property type="match status" value="1"/>
</dbReference>
<organism evidence="2 3">
    <name type="scientific">Natronoarchaeum mannanilyticum</name>
    <dbReference type="NCBI Taxonomy" id="926360"/>
    <lineage>
        <taxon>Archaea</taxon>
        <taxon>Methanobacteriati</taxon>
        <taxon>Methanobacteriota</taxon>
        <taxon>Stenosarchaea group</taxon>
        <taxon>Halobacteria</taxon>
        <taxon>Halobacteriales</taxon>
        <taxon>Natronoarchaeaceae</taxon>
    </lineage>
</organism>
<dbReference type="EMBL" id="BAAADV010000001">
    <property type="protein sequence ID" value="GAA0668485.1"/>
    <property type="molecule type" value="Genomic_DNA"/>
</dbReference>
<gene>
    <name evidence="2" type="ORF">GCM10009020_12860</name>
</gene>
<evidence type="ECO:0000313" key="3">
    <source>
        <dbReference type="Proteomes" id="UP001500420"/>
    </source>
</evidence>
<keyword evidence="3" id="KW-1185">Reference proteome</keyword>
<dbReference type="InterPro" id="IPR011989">
    <property type="entry name" value="ARM-like"/>
</dbReference>
<name>A0AAV3T922_9EURY</name>
<dbReference type="AlphaFoldDB" id="A0AAV3T922"/>
<sequence>MTDPDRQPSPDRPSELLSEGSREDAIDALARLETADADARKRTIRTLQDLAETESSAFDELATPLTTFLNDEERAIRLTTAKLFVALARSEPAVVRPVVDALAARSADDEEFYYVRARCAEALGYVALDHPDAVSDPELLADLRVRLSFDEPEVREKLAKALAYVAIGDPSRLRHQVSSLAEHLDDDSELVRYYLCTALAAIGCDHPSKLADARDPLGQLLDDERPYVRGRAAEALGLLARSGDADIRSLDGVDPDEGDAAAFVADRVRFLDAARDGETGEPADSTPDGVGTLASIRGETEAVVEAMTASDDDCPHCGHTLAEGRPPVCPHCGAPL</sequence>
<dbReference type="GO" id="GO:0016491">
    <property type="term" value="F:oxidoreductase activity"/>
    <property type="evidence" value="ECO:0007669"/>
    <property type="project" value="TreeGrafter"/>
</dbReference>
<dbReference type="Proteomes" id="UP001500420">
    <property type="component" value="Unassembled WGS sequence"/>
</dbReference>
<protein>
    <recommendedName>
        <fullName evidence="4">HEAT repeat domain-containing protein</fullName>
    </recommendedName>
</protein>
<feature type="region of interest" description="Disordered" evidence="1">
    <location>
        <begin position="1"/>
        <end position="21"/>
    </location>
</feature>
<evidence type="ECO:0008006" key="4">
    <source>
        <dbReference type="Google" id="ProtNLM"/>
    </source>
</evidence>
<dbReference type="SUPFAM" id="SSF48371">
    <property type="entry name" value="ARM repeat"/>
    <property type="match status" value="1"/>
</dbReference>
<proteinExistence type="predicted"/>
<evidence type="ECO:0000313" key="2">
    <source>
        <dbReference type="EMBL" id="GAA0668485.1"/>
    </source>
</evidence>
<reference evidence="2 3" key="1">
    <citation type="journal article" date="2019" name="Int. J. Syst. Evol. Microbiol.">
        <title>The Global Catalogue of Microorganisms (GCM) 10K type strain sequencing project: providing services to taxonomists for standard genome sequencing and annotation.</title>
        <authorList>
            <consortium name="The Broad Institute Genomics Platform"/>
            <consortium name="The Broad Institute Genome Sequencing Center for Infectious Disease"/>
            <person name="Wu L."/>
            <person name="Ma J."/>
        </authorList>
    </citation>
    <scope>NUCLEOTIDE SEQUENCE [LARGE SCALE GENOMIC DNA]</scope>
    <source>
        <strain evidence="2 3">JCM 16328</strain>
    </source>
</reference>
<dbReference type="RefSeq" id="WP_343773099.1">
    <property type="nucleotide sequence ID" value="NZ_BAAADV010000001.1"/>
</dbReference>
<evidence type="ECO:0000256" key="1">
    <source>
        <dbReference type="SAM" id="MobiDB-lite"/>
    </source>
</evidence>
<dbReference type="Gene3D" id="1.25.10.10">
    <property type="entry name" value="Leucine-rich Repeat Variant"/>
    <property type="match status" value="2"/>
</dbReference>
<dbReference type="InterPro" id="IPR016024">
    <property type="entry name" value="ARM-type_fold"/>
</dbReference>